<dbReference type="EMBL" id="RBIL01000002">
    <property type="protein sequence ID" value="RKQ87029.1"/>
    <property type="molecule type" value="Genomic_DNA"/>
</dbReference>
<comment type="caution">
    <text evidence="3">The sequence shown here is derived from an EMBL/GenBank/DDBJ whole genome shotgun (WGS) entry which is preliminary data.</text>
</comment>
<name>A0A660L277_9ACTN</name>
<dbReference type="Pfam" id="PF23636">
    <property type="entry name" value="DUF7144"/>
    <property type="match status" value="1"/>
</dbReference>
<feature type="domain" description="DUF7144" evidence="2">
    <location>
        <begin position="22"/>
        <end position="136"/>
    </location>
</feature>
<feature type="transmembrane region" description="Helical" evidence="1">
    <location>
        <begin position="64"/>
        <end position="85"/>
    </location>
</feature>
<keyword evidence="1" id="KW-0812">Transmembrane</keyword>
<dbReference type="Proteomes" id="UP000278962">
    <property type="component" value="Unassembled WGS sequence"/>
</dbReference>
<evidence type="ECO:0000313" key="4">
    <source>
        <dbReference type="Proteomes" id="UP000278962"/>
    </source>
</evidence>
<reference evidence="3 4" key="1">
    <citation type="submission" date="2018-10" db="EMBL/GenBank/DDBJ databases">
        <title>Genomic Encyclopedia of Archaeal and Bacterial Type Strains, Phase II (KMG-II): from individual species to whole genera.</title>
        <authorList>
            <person name="Goeker M."/>
        </authorList>
    </citation>
    <scope>NUCLEOTIDE SEQUENCE [LARGE SCALE GENOMIC DNA]</scope>
    <source>
        <strain evidence="3 4">DSM 14954</strain>
    </source>
</reference>
<keyword evidence="1" id="KW-1133">Transmembrane helix</keyword>
<evidence type="ECO:0000259" key="2">
    <source>
        <dbReference type="Pfam" id="PF23636"/>
    </source>
</evidence>
<dbReference type="RefSeq" id="WP_121255256.1">
    <property type="nucleotide sequence ID" value="NZ_RBIL01000002.1"/>
</dbReference>
<dbReference type="InterPro" id="IPR055568">
    <property type="entry name" value="DUF7144"/>
</dbReference>
<keyword evidence="4" id="KW-1185">Reference proteome</keyword>
<evidence type="ECO:0000256" key="1">
    <source>
        <dbReference type="SAM" id="Phobius"/>
    </source>
</evidence>
<feature type="transmembrane region" description="Helical" evidence="1">
    <location>
        <begin position="116"/>
        <end position="137"/>
    </location>
</feature>
<dbReference type="AlphaFoldDB" id="A0A660L277"/>
<accession>A0A660L277</accession>
<sequence length="143" mass="15480">MAKTQMPPRTTATSDSGAWTGWIIFASLMLGVVGSINIIQGLVALSRDDYFLVQSGNDLLLFDFVAWGWVLIVWGCLQVAAAVGLNMGMGWSRWLAIGIASIGIVIQMLFLSAYPIWSAMIIALDVIVVYALTARWAEARAGL</sequence>
<evidence type="ECO:0000313" key="3">
    <source>
        <dbReference type="EMBL" id="RKQ87029.1"/>
    </source>
</evidence>
<keyword evidence="1" id="KW-0472">Membrane</keyword>
<feature type="transmembrane region" description="Helical" evidence="1">
    <location>
        <begin position="21"/>
        <end position="44"/>
    </location>
</feature>
<proteinExistence type="predicted"/>
<dbReference type="OrthoDB" id="4482242at2"/>
<protein>
    <recommendedName>
        <fullName evidence="2">DUF7144 domain-containing protein</fullName>
    </recommendedName>
</protein>
<organism evidence="3 4">
    <name type="scientific">Solirubrobacter pauli</name>
    <dbReference type="NCBI Taxonomy" id="166793"/>
    <lineage>
        <taxon>Bacteria</taxon>
        <taxon>Bacillati</taxon>
        <taxon>Actinomycetota</taxon>
        <taxon>Thermoleophilia</taxon>
        <taxon>Solirubrobacterales</taxon>
        <taxon>Solirubrobacteraceae</taxon>
        <taxon>Solirubrobacter</taxon>
    </lineage>
</organism>
<feature type="transmembrane region" description="Helical" evidence="1">
    <location>
        <begin position="92"/>
        <end position="110"/>
    </location>
</feature>
<gene>
    <name evidence="3" type="ORF">C8N24_5049</name>
</gene>